<dbReference type="PROSITE" id="PS50043">
    <property type="entry name" value="HTH_LUXR_2"/>
    <property type="match status" value="1"/>
</dbReference>
<dbReference type="SUPFAM" id="SSF52540">
    <property type="entry name" value="P-loop containing nucleoside triphosphate hydrolases"/>
    <property type="match status" value="1"/>
</dbReference>
<dbReference type="RefSeq" id="WP_271712174.1">
    <property type="nucleotide sequence ID" value="NZ_AP024169.1"/>
</dbReference>
<dbReference type="PRINTS" id="PR00038">
    <property type="entry name" value="HTHLUXR"/>
</dbReference>
<dbReference type="GO" id="GO:0003677">
    <property type="term" value="F:DNA binding"/>
    <property type="evidence" value="ECO:0007669"/>
    <property type="project" value="UniProtKB-KW"/>
</dbReference>
<reference evidence="5 6" key="1">
    <citation type="submission" date="2020-11" db="EMBL/GenBank/DDBJ databases">
        <title>Draft genome sequencing of a Lachnospiraceae strain isolated from anoxic soil subjected to BSD treatment.</title>
        <authorList>
            <person name="Uek A."/>
            <person name="Tonouchi A."/>
        </authorList>
    </citation>
    <scope>NUCLEOTIDE SEQUENCE [LARGE SCALE GENOMIC DNA]</scope>
    <source>
        <strain evidence="5 6">TB5</strain>
    </source>
</reference>
<evidence type="ECO:0000313" key="5">
    <source>
        <dbReference type="EMBL" id="BCN31023.1"/>
    </source>
</evidence>
<evidence type="ECO:0000313" key="6">
    <source>
        <dbReference type="Proteomes" id="UP000595897"/>
    </source>
</evidence>
<keyword evidence="1" id="KW-0805">Transcription regulation</keyword>
<dbReference type="Gene3D" id="1.25.40.10">
    <property type="entry name" value="Tetratricopeptide repeat domain"/>
    <property type="match status" value="1"/>
</dbReference>
<protein>
    <submittedName>
        <fullName evidence="5">Helix-turn-helix transcriptional regulator</fullName>
    </submittedName>
</protein>
<dbReference type="InterPro" id="IPR000792">
    <property type="entry name" value="Tscrpt_reg_LuxR_C"/>
</dbReference>
<evidence type="ECO:0000256" key="3">
    <source>
        <dbReference type="ARBA" id="ARBA00023163"/>
    </source>
</evidence>
<dbReference type="Proteomes" id="UP000595897">
    <property type="component" value="Chromosome"/>
</dbReference>
<dbReference type="EMBL" id="AP024169">
    <property type="protein sequence ID" value="BCN31023.1"/>
    <property type="molecule type" value="Genomic_DNA"/>
</dbReference>
<dbReference type="InterPro" id="IPR011990">
    <property type="entry name" value="TPR-like_helical_dom_sf"/>
</dbReference>
<dbReference type="KEGG" id="ahb:bsdtb5_23180"/>
<sequence>MENMPILSVKLKMPQPRKNYIVRHHLYERLRNLFDYKVTIIKAGAGCGKTTLFSSFAIESELEHVRWITLDENANQSFVFWNYVIEAVKDYIEDTKADFQTFFDSNMQKENLWQILSLFVNKLNINHDIVLVLDDFQVITDEFLISTINFFLENMPECVHLVLLTRELPEIYLGALAIEDQLLIFDEDTIRMNDKESREFLLQTLKLHKEEDEIHSMIEASEGWIGGLQLLAMAAKDRTFQMTGNLKASHRVLNDYITKEIFEYLTEEEQEFLVETSILRYFNQAICNQYQPELDFNAMMESILQKNLFVINIDEAEGIYRYHAILVEYLKGLYDKMEDTKKKEWHNLAAKIYQDMGDYEESLYHLFCVQEYEKIMELILKMPQTALTFSYLIKVPMEEISKNTDFAYQYFFYYYASVDEEACEKIYNYIKLHMKDDKTFEAFKRSNMFYNDKWEFNSANILSIKQISELPLNSVTTAFLLIKEAYFLYAASNYQEALKYLDCAEEVYRKTGNIYIGFFAISEKAQIYEDMGELLEALNLYQQMQTMIDQVKSLASSYYIGIAGVYIRQLLLDKTYEVLEQARESLKDDSNNSIERAFQYNLAEYYYLIGDDQKTEQLIKEVLGTDQLQNIYYSARILRYPIYRGNHKELAIAFARGYEADKNKVMNNDCELLYANILYEDGDKNKAIKLIDDMIANARKTQNKLKIVEGDLLKTRILLDNAGDQKEIKNLFIEAISYAAVNRIAHPFWFERATTERIGTIMKEELKEELSVDEYEFLELVLHVDLKHGIRVEGGMLDNNTLDGSLQNQQLLTNDRNSSNAVLDQLTEREKDVLNEMALGNTNMQIAENLCVSLATVKTHINNIYSKLGVNNRIAAINKVKDNY</sequence>
<dbReference type="PANTHER" id="PTHR44688:SF16">
    <property type="entry name" value="DNA-BINDING TRANSCRIPTIONAL ACTIVATOR DEVR_DOSR"/>
    <property type="match status" value="1"/>
</dbReference>
<name>A0A7R7ICR3_9FIRM</name>
<keyword evidence="3" id="KW-0804">Transcription</keyword>
<dbReference type="SUPFAM" id="SSF48452">
    <property type="entry name" value="TPR-like"/>
    <property type="match status" value="1"/>
</dbReference>
<dbReference type="GO" id="GO:0006355">
    <property type="term" value="P:regulation of DNA-templated transcription"/>
    <property type="evidence" value="ECO:0007669"/>
    <property type="project" value="InterPro"/>
</dbReference>
<evidence type="ECO:0000256" key="2">
    <source>
        <dbReference type="ARBA" id="ARBA00023125"/>
    </source>
</evidence>
<dbReference type="SMART" id="SM00421">
    <property type="entry name" value="HTH_LUXR"/>
    <property type="match status" value="1"/>
</dbReference>
<dbReference type="Gene3D" id="1.10.10.10">
    <property type="entry name" value="Winged helix-like DNA-binding domain superfamily/Winged helix DNA-binding domain"/>
    <property type="match status" value="1"/>
</dbReference>
<dbReference type="Gene3D" id="3.40.50.300">
    <property type="entry name" value="P-loop containing nucleotide triphosphate hydrolases"/>
    <property type="match status" value="1"/>
</dbReference>
<keyword evidence="2" id="KW-0238">DNA-binding</keyword>
<dbReference type="InterPro" id="IPR027417">
    <property type="entry name" value="P-loop_NTPase"/>
</dbReference>
<dbReference type="PROSITE" id="PS00622">
    <property type="entry name" value="HTH_LUXR_1"/>
    <property type="match status" value="1"/>
</dbReference>
<dbReference type="Pfam" id="PF25873">
    <property type="entry name" value="WHD_MalT"/>
    <property type="match status" value="1"/>
</dbReference>
<dbReference type="PANTHER" id="PTHR44688">
    <property type="entry name" value="DNA-BINDING TRANSCRIPTIONAL ACTIVATOR DEVR_DOSR"/>
    <property type="match status" value="1"/>
</dbReference>
<dbReference type="CDD" id="cd06170">
    <property type="entry name" value="LuxR_C_like"/>
    <property type="match status" value="1"/>
</dbReference>
<proteinExistence type="predicted"/>
<dbReference type="InterPro" id="IPR059106">
    <property type="entry name" value="WHD_MalT"/>
</dbReference>
<organism evidence="5 6">
    <name type="scientific">Anaeromicropila herbilytica</name>
    <dbReference type="NCBI Taxonomy" id="2785025"/>
    <lineage>
        <taxon>Bacteria</taxon>
        <taxon>Bacillati</taxon>
        <taxon>Bacillota</taxon>
        <taxon>Clostridia</taxon>
        <taxon>Lachnospirales</taxon>
        <taxon>Lachnospiraceae</taxon>
        <taxon>Anaeromicropila</taxon>
    </lineage>
</organism>
<evidence type="ECO:0000256" key="1">
    <source>
        <dbReference type="ARBA" id="ARBA00023015"/>
    </source>
</evidence>
<dbReference type="AlphaFoldDB" id="A0A7R7ICR3"/>
<dbReference type="SUPFAM" id="SSF46894">
    <property type="entry name" value="C-terminal effector domain of the bipartite response regulators"/>
    <property type="match status" value="1"/>
</dbReference>
<keyword evidence="6" id="KW-1185">Reference proteome</keyword>
<dbReference type="InterPro" id="IPR036388">
    <property type="entry name" value="WH-like_DNA-bd_sf"/>
</dbReference>
<accession>A0A7R7ICR3</accession>
<feature type="domain" description="HTH luxR-type" evidence="4">
    <location>
        <begin position="819"/>
        <end position="884"/>
    </location>
</feature>
<evidence type="ECO:0000259" key="4">
    <source>
        <dbReference type="PROSITE" id="PS50043"/>
    </source>
</evidence>
<dbReference type="Pfam" id="PF00196">
    <property type="entry name" value="GerE"/>
    <property type="match status" value="1"/>
</dbReference>
<dbReference type="InterPro" id="IPR016032">
    <property type="entry name" value="Sig_transdc_resp-reg_C-effctor"/>
</dbReference>
<gene>
    <name evidence="5" type="ORF">bsdtb5_23180</name>
</gene>